<reference evidence="1" key="1">
    <citation type="submission" date="2022-07" db="EMBL/GenBank/DDBJ databases">
        <title>Genome Sequence of Physisporinus lineatus.</title>
        <authorList>
            <person name="Buettner E."/>
        </authorList>
    </citation>
    <scope>NUCLEOTIDE SEQUENCE</scope>
    <source>
        <strain evidence="1">VT162</strain>
    </source>
</reference>
<dbReference type="EMBL" id="JANAWD010000820">
    <property type="protein sequence ID" value="KAJ3475656.1"/>
    <property type="molecule type" value="Genomic_DNA"/>
</dbReference>
<accession>A0AAD5UVD6</accession>
<dbReference type="Proteomes" id="UP001212997">
    <property type="component" value="Unassembled WGS sequence"/>
</dbReference>
<comment type="caution">
    <text evidence="1">The sequence shown here is derived from an EMBL/GenBank/DDBJ whole genome shotgun (WGS) entry which is preliminary data.</text>
</comment>
<sequence length="219" mass="26035">MQTPEEYYDFIVHRKESMRYLLNKTEASMLPKPERRKFCLVSIHRMGTRRFQPALRDPSLDIKFTCHLPMAPIIPRAVPGIWTGDIPLSFDRPNLVGKKDKIPQLSCWEFCNSHIFIILWWPGYRLEWHVKISVQKHHVENSIEGLWSRLREVTQQWFLYLSNRERPQKSPFRIGQGGTKYDEIMVAGLQHISHCRFQIIWRAKGINKDVFVPPYPRQP</sequence>
<dbReference type="AlphaFoldDB" id="A0AAD5UVD6"/>
<organism evidence="1 2">
    <name type="scientific">Meripilus lineatus</name>
    <dbReference type="NCBI Taxonomy" id="2056292"/>
    <lineage>
        <taxon>Eukaryota</taxon>
        <taxon>Fungi</taxon>
        <taxon>Dikarya</taxon>
        <taxon>Basidiomycota</taxon>
        <taxon>Agaricomycotina</taxon>
        <taxon>Agaricomycetes</taxon>
        <taxon>Polyporales</taxon>
        <taxon>Meripilaceae</taxon>
        <taxon>Meripilus</taxon>
    </lineage>
</organism>
<proteinExistence type="predicted"/>
<evidence type="ECO:0000313" key="2">
    <source>
        <dbReference type="Proteomes" id="UP001212997"/>
    </source>
</evidence>
<protein>
    <submittedName>
        <fullName evidence="1">Uncharacterized protein</fullName>
    </submittedName>
</protein>
<keyword evidence="2" id="KW-1185">Reference proteome</keyword>
<evidence type="ECO:0000313" key="1">
    <source>
        <dbReference type="EMBL" id="KAJ3475656.1"/>
    </source>
</evidence>
<gene>
    <name evidence="1" type="ORF">NLI96_g11693</name>
</gene>
<name>A0AAD5UVD6_9APHY</name>